<dbReference type="PANTHER" id="PTHR42954:SF2">
    <property type="entry name" value="FE(2+) TRANSPORT PROTEIN A"/>
    <property type="match status" value="1"/>
</dbReference>
<keyword evidence="4" id="KW-1185">Reference proteome</keyword>
<accession>A0A1N6EVJ3</accession>
<dbReference type="Gene3D" id="2.30.30.90">
    <property type="match status" value="1"/>
</dbReference>
<dbReference type="InterPro" id="IPR038157">
    <property type="entry name" value="FeoA_core_dom"/>
</dbReference>
<name>A0A1N6EVJ3_9LACT</name>
<dbReference type="eggNOG" id="COG1918">
    <property type="taxonomic scope" value="Bacteria"/>
</dbReference>
<reference evidence="4" key="1">
    <citation type="submission" date="2016-11" db="EMBL/GenBank/DDBJ databases">
        <authorList>
            <person name="Varghese N."/>
            <person name="Submissions S."/>
        </authorList>
    </citation>
    <scope>NUCLEOTIDE SEQUENCE [LARGE SCALE GENOMIC DNA]</scope>
    <source>
        <strain evidence="4">313</strain>
    </source>
</reference>
<dbReference type="PANTHER" id="PTHR42954">
    <property type="entry name" value="FE(2+) TRANSPORT PROTEIN A"/>
    <property type="match status" value="1"/>
</dbReference>
<organism evidence="3 4">
    <name type="scientific">Carnobacterium alterfunditum</name>
    <dbReference type="NCBI Taxonomy" id="28230"/>
    <lineage>
        <taxon>Bacteria</taxon>
        <taxon>Bacillati</taxon>
        <taxon>Bacillota</taxon>
        <taxon>Bacilli</taxon>
        <taxon>Lactobacillales</taxon>
        <taxon>Carnobacteriaceae</taxon>
        <taxon>Carnobacterium</taxon>
    </lineage>
</organism>
<dbReference type="Pfam" id="PF04023">
    <property type="entry name" value="FeoA"/>
    <property type="match status" value="1"/>
</dbReference>
<gene>
    <name evidence="3" type="ORF">SAMN05878443_0233</name>
</gene>
<keyword evidence="1" id="KW-0408">Iron</keyword>
<dbReference type="STRING" id="28230.SAMN05878443_0233"/>
<dbReference type="AlphaFoldDB" id="A0A1N6EVJ3"/>
<proteinExistence type="predicted"/>
<dbReference type="EMBL" id="FSRN01000001">
    <property type="protein sequence ID" value="SIN87122.1"/>
    <property type="molecule type" value="Genomic_DNA"/>
</dbReference>
<dbReference type="RefSeq" id="WP_034546741.1">
    <property type="nucleotide sequence ID" value="NZ_FSRN01000001.1"/>
</dbReference>
<dbReference type="InterPro" id="IPR052713">
    <property type="entry name" value="FeoA"/>
</dbReference>
<evidence type="ECO:0000259" key="2">
    <source>
        <dbReference type="SMART" id="SM00899"/>
    </source>
</evidence>
<dbReference type="SUPFAM" id="SSF50037">
    <property type="entry name" value="C-terminal domain of transcriptional repressors"/>
    <property type="match status" value="1"/>
</dbReference>
<dbReference type="SMART" id="SM00899">
    <property type="entry name" value="FeoA"/>
    <property type="match status" value="1"/>
</dbReference>
<evidence type="ECO:0000313" key="3">
    <source>
        <dbReference type="EMBL" id="SIN87122.1"/>
    </source>
</evidence>
<dbReference type="Proteomes" id="UP000184758">
    <property type="component" value="Unassembled WGS sequence"/>
</dbReference>
<dbReference type="OrthoDB" id="9811076at2"/>
<evidence type="ECO:0000313" key="4">
    <source>
        <dbReference type="Proteomes" id="UP000184758"/>
    </source>
</evidence>
<sequence length="81" mass="9125">MELSKLDKDDLVVVTEIAHPDAQMQQRLMDLGFYPGGTVKLVLVSPKKDPKAFEVRGTVIAIRNEDAKYIKVALKEKNDVR</sequence>
<evidence type="ECO:0000256" key="1">
    <source>
        <dbReference type="ARBA" id="ARBA00023004"/>
    </source>
</evidence>
<protein>
    <submittedName>
        <fullName evidence="3">Ferrous iron transport protein A</fullName>
    </submittedName>
</protein>
<dbReference type="GO" id="GO:0046914">
    <property type="term" value="F:transition metal ion binding"/>
    <property type="evidence" value="ECO:0007669"/>
    <property type="project" value="InterPro"/>
</dbReference>
<dbReference type="InterPro" id="IPR007167">
    <property type="entry name" value="Fe-transptr_FeoA-like"/>
</dbReference>
<feature type="domain" description="Ferrous iron transporter FeoA-like" evidence="2">
    <location>
        <begin position="1"/>
        <end position="74"/>
    </location>
</feature>
<dbReference type="InterPro" id="IPR008988">
    <property type="entry name" value="Transcriptional_repressor_C"/>
</dbReference>